<reference evidence="2 3" key="1">
    <citation type="submission" date="2020-03" db="EMBL/GenBank/DDBJ databases">
        <title>Dissostichus mawsoni Genome sequencing and assembly.</title>
        <authorList>
            <person name="Park H."/>
        </authorList>
    </citation>
    <scope>NUCLEOTIDE SEQUENCE [LARGE SCALE GENOMIC DNA]</scope>
    <source>
        <strain evidence="2">DM0001</strain>
        <tissue evidence="2">Muscle</tissue>
    </source>
</reference>
<evidence type="ECO:0000256" key="1">
    <source>
        <dbReference type="SAM" id="Phobius"/>
    </source>
</evidence>
<dbReference type="EMBL" id="JAAKFY010000010">
    <property type="protein sequence ID" value="KAF3851020.1"/>
    <property type="molecule type" value="Genomic_DNA"/>
</dbReference>
<organism evidence="2 3">
    <name type="scientific">Dissostichus mawsoni</name>
    <name type="common">Antarctic cod</name>
    <dbReference type="NCBI Taxonomy" id="36200"/>
    <lineage>
        <taxon>Eukaryota</taxon>
        <taxon>Metazoa</taxon>
        <taxon>Chordata</taxon>
        <taxon>Craniata</taxon>
        <taxon>Vertebrata</taxon>
        <taxon>Euteleostomi</taxon>
        <taxon>Actinopterygii</taxon>
        <taxon>Neopterygii</taxon>
        <taxon>Teleostei</taxon>
        <taxon>Neoteleostei</taxon>
        <taxon>Acanthomorphata</taxon>
        <taxon>Eupercaria</taxon>
        <taxon>Perciformes</taxon>
        <taxon>Notothenioidei</taxon>
        <taxon>Nototheniidae</taxon>
        <taxon>Dissostichus</taxon>
    </lineage>
</organism>
<accession>A0A7J5YNQ4</accession>
<keyword evidence="1" id="KW-0472">Membrane</keyword>
<keyword evidence="3" id="KW-1185">Reference proteome</keyword>
<dbReference type="Proteomes" id="UP000518266">
    <property type="component" value="Unassembled WGS sequence"/>
</dbReference>
<evidence type="ECO:0000313" key="3">
    <source>
        <dbReference type="Proteomes" id="UP000518266"/>
    </source>
</evidence>
<name>A0A7J5YNQ4_DISMA</name>
<feature type="transmembrane region" description="Helical" evidence="1">
    <location>
        <begin position="84"/>
        <end position="104"/>
    </location>
</feature>
<evidence type="ECO:0000313" key="2">
    <source>
        <dbReference type="EMBL" id="KAF3851020.1"/>
    </source>
</evidence>
<protein>
    <submittedName>
        <fullName evidence="2">Uncharacterized protein</fullName>
    </submittedName>
</protein>
<gene>
    <name evidence="2" type="ORF">F7725_012792</name>
</gene>
<sequence>MGKLKKNSVLCEKGARRETPSRTCWITRTEECSRFPGLGGDDVYGALRINGTGSLSQCQEEKKKIRLTLFSPLWAFDGSGESKGLTMISILFVLLFFSPLNGFISSRGQYSASQTKSREYTTKGHAAPWSSASFIIFL</sequence>
<keyword evidence="1" id="KW-0812">Transmembrane</keyword>
<keyword evidence="1" id="KW-1133">Transmembrane helix</keyword>
<proteinExistence type="predicted"/>
<comment type="caution">
    <text evidence="2">The sequence shown here is derived from an EMBL/GenBank/DDBJ whole genome shotgun (WGS) entry which is preliminary data.</text>
</comment>
<dbReference type="AlphaFoldDB" id="A0A7J5YNQ4"/>